<gene>
    <name evidence="2" type="ORF">BRADI_2g24113v3</name>
</gene>
<dbReference type="EnsemblPlants" id="KQK06053">
    <property type="protein sequence ID" value="KQK06053"/>
    <property type="gene ID" value="BRADI_2g24113v3"/>
</dbReference>
<dbReference type="EMBL" id="CM000881">
    <property type="protein sequence ID" value="KQK06053.1"/>
    <property type="molecule type" value="Genomic_DNA"/>
</dbReference>
<dbReference type="EnsemblPlants" id="PNT71176">
    <property type="protein sequence ID" value="PNT71176"/>
    <property type="gene ID" value="BRADI_2g24113v3"/>
</dbReference>
<feature type="transmembrane region" description="Helical" evidence="1">
    <location>
        <begin position="94"/>
        <end position="115"/>
    </location>
</feature>
<evidence type="ECO:0000313" key="4">
    <source>
        <dbReference type="Proteomes" id="UP000008810"/>
    </source>
</evidence>
<dbReference type="Gramene" id="KQK06053">
    <property type="protein sequence ID" value="KQK06053"/>
    <property type="gene ID" value="BRADI_2g24113v3"/>
</dbReference>
<reference evidence="2 3" key="1">
    <citation type="journal article" date="2010" name="Nature">
        <title>Genome sequencing and analysis of the model grass Brachypodium distachyon.</title>
        <authorList>
            <consortium name="International Brachypodium Initiative"/>
        </authorList>
    </citation>
    <scope>NUCLEOTIDE SEQUENCE [LARGE SCALE GENOMIC DNA]</scope>
    <source>
        <strain evidence="2 3">Bd21</strain>
    </source>
</reference>
<accession>A0A0Q3MPF0</accession>
<organism evidence="2">
    <name type="scientific">Brachypodium distachyon</name>
    <name type="common">Purple false brome</name>
    <name type="synonym">Trachynia distachya</name>
    <dbReference type="NCBI Taxonomy" id="15368"/>
    <lineage>
        <taxon>Eukaryota</taxon>
        <taxon>Viridiplantae</taxon>
        <taxon>Streptophyta</taxon>
        <taxon>Embryophyta</taxon>
        <taxon>Tracheophyta</taxon>
        <taxon>Spermatophyta</taxon>
        <taxon>Magnoliopsida</taxon>
        <taxon>Liliopsida</taxon>
        <taxon>Poales</taxon>
        <taxon>Poaceae</taxon>
        <taxon>BOP clade</taxon>
        <taxon>Pooideae</taxon>
        <taxon>Stipodae</taxon>
        <taxon>Brachypodieae</taxon>
        <taxon>Brachypodium</taxon>
    </lineage>
</organism>
<dbReference type="Gramene" id="KQK06054">
    <property type="protein sequence ID" value="KQK06054"/>
    <property type="gene ID" value="BRADI_2g24113v3"/>
</dbReference>
<reference evidence="3" key="3">
    <citation type="submission" date="2018-08" db="UniProtKB">
        <authorList>
            <consortium name="EnsemblPlants"/>
        </authorList>
    </citation>
    <scope>IDENTIFICATION</scope>
    <source>
        <strain evidence="3">cv. Bd21</strain>
    </source>
</reference>
<keyword evidence="4" id="KW-1185">Reference proteome</keyword>
<keyword evidence="1" id="KW-0812">Transmembrane</keyword>
<dbReference type="Gramene" id="PNT71176">
    <property type="protein sequence ID" value="PNT71176"/>
    <property type="gene ID" value="BRADI_2g24113v3"/>
</dbReference>
<name>A0A0Q3MPF0_BRADI</name>
<evidence type="ECO:0000313" key="2">
    <source>
        <dbReference type="EMBL" id="KQK06054.1"/>
    </source>
</evidence>
<dbReference type="InParanoid" id="A0A0Q3MPF0"/>
<proteinExistence type="predicted"/>
<dbReference type="EMBL" id="CM000881">
    <property type="protein sequence ID" value="PNT71176.1"/>
    <property type="molecule type" value="Genomic_DNA"/>
</dbReference>
<reference evidence="2" key="2">
    <citation type="submission" date="2017-06" db="EMBL/GenBank/DDBJ databases">
        <title>WGS assembly of Brachypodium distachyon.</title>
        <authorList>
            <consortium name="The International Brachypodium Initiative"/>
            <person name="Lucas S."/>
            <person name="Harmon-Smith M."/>
            <person name="Lail K."/>
            <person name="Tice H."/>
            <person name="Grimwood J."/>
            <person name="Bruce D."/>
            <person name="Barry K."/>
            <person name="Shu S."/>
            <person name="Lindquist E."/>
            <person name="Wang M."/>
            <person name="Pitluck S."/>
            <person name="Vogel J.P."/>
            <person name="Garvin D.F."/>
            <person name="Mockler T.C."/>
            <person name="Schmutz J."/>
            <person name="Rokhsar D."/>
            <person name="Bevan M.W."/>
        </authorList>
    </citation>
    <scope>NUCLEOTIDE SEQUENCE</scope>
    <source>
        <strain evidence="2">Bd21</strain>
    </source>
</reference>
<dbReference type="Proteomes" id="UP000008810">
    <property type="component" value="Chromosome 2"/>
</dbReference>
<dbReference type="AlphaFoldDB" id="A0A0Q3MPF0"/>
<keyword evidence="1" id="KW-0472">Membrane</keyword>
<dbReference type="EMBL" id="CM000881">
    <property type="protein sequence ID" value="KQK06054.1"/>
    <property type="molecule type" value="Genomic_DNA"/>
</dbReference>
<protein>
    <submittedName>
        <fullName evidence="2 3">Uncharacterized protein</fullName>
    </submittedName>
</protein>
<sequence length="121" mass="13742">MIVARDHHCKSAFILSSNLQVVAFYCSEAFVVAKTGFLSLMCVFVVYFGMLSIVWASIFSMIVVIMFLVLLLTCFCCHLGTNWLCCSVFLTRDLLIRLLLLYCSITMFPLVAWIYGWPGDD</sequence>
<dbReference type="EnsemblPlants" id="KQK06054">
    <property type="protein sequence ID" value="KQK06054"/>
    <property type="gene ID" value="BRADI_2g24113v3"/>
</dbReference>
<evidence type="ECO:0000313" key="3">
    <source>
        <dbReference type="EnsemblPlants" id="KQK06053"/>
    </source>
</evidence>
<keyword evidence="1" id="KW-1133">Transmembrane helix</keyword>
<evidence type="ECO:0000256" key="1">
    <source>
        <dbReference type="SAM" id="Phobius"/>
    </source>
</evidence>